<dbReference type="EMBL" id="QPFP01000023">
    <property type="protein sequence ID" value="TEB30403.1"/>
    <property type="molecule type" value="Genomic_DNA"/>
</dbReference>
<evidence type="ECO:0000256" key="7">
    <source>
        <dbReference type="ARBA" id="ARBA00023242"/>
    </source>
</evidence>
<evidence type="ECO:0000256" key="2">
    <source>
        <dbReference type="ARBA" id="ARBA00022723"/>
    </source>
</evidence>
<feature type="compositionally biased region" description="Low complexity" evidence="9">
    <location>
        <begin position="218"/>
        <end position="240"/>
    </location>
</feature>
<dbReference type="InterPro" id="IPR013087">
    <property type="entry name" value="Znf_C2H2_type"/>
</dbReference>
<feature type="region of interest" description="Disordered" evidence="9">
    <location>
        <begin position="218"/>
        <end position="241"/>
    </location>
</feature>
<dbReference type="SUPFAM" id="SSF57667">
    <property type="entry name" value="beta-beta-alpha zinc fingers"/>
    <property type="match status" value="2"/>
</dbReference>
<comment type="subcellular location">
    <subcellularLocation>
        <location evidence="1">Nucleus</location>
    </subcellularLocation>
</comment>
<dbReference type="Gene3D" id="3.30.160.60">
    <property type="entry name" value="Classic Zinc Finger"/>
    <property type="match status" value="3"/>
</dbReference>
<keyword evidence="2" id="KW-0479">Metal-binding</keyword>
<feature type="region of interest" description="Disordered" evidence="9">
    <location>
        <begin position="1"/>
        <end position="45"/>
    </location>
</feature>
<keyword evidence="3 8" id="KW-0863">Zinc-finger</keyword>
<dbReference type="SMART" id="SM00355">
    <property type="entry name" value="ZnF_C2H2"/>
    <property type="match status" value="6"/>
</dbReference>
<dbReference type="InterPro" id="IPR036236">
    <property type="entry name" value="Znf_C2H2_sf"/>
</dbReference>
<proteinExistence type="predicted"/>
<dbReference type="GO" id="GO:0006357">
    <property type="term" value="P:regulation of transcription by RNA polymerase II"/>
    <property type="evidence" value="ECO:0007669"/>
    <property type="project" value="TreeGrafter"/>
</dbReference>
<dbReference type="GO" id="GO:0008270">
    <property type="term" value="F:zinc ion binding"/>
    <property type="evidence" value="ECO:0007669"/>
    <property type="project" value="UniProtKB-KW"/>
</dbReference>
<keyword evidence="4" id="KW-0862">Zinc</keyword>
<evidence type="ECO:0000256" key="3">
    <source>
        <dbReference type="ARBA" id="ARBA00022771"/>
    </source>
</evidence>
<name>A0A4Y7T8B8_COPMI</name>
<gene>
    <name evidence="11" type="ORF">FA13DRAFT_1774880</name>
</gene>
<dbReference type="Proteomes" id="UP000298030">
    <property type="component" value="Unassembled WGS sequence"/>
</dbReference>
<dbReference type="STRING" id="71717.A0A4Y7T8B8"/>
<dbReference type="PANTHER" id="PTHR46179:SF13">
    <property type="entry name" value="C2H2-TYPE DOMAIN-CONTAINING PROTEIN"/>
    <property type="match status" value="1"/>
</dbReference>
<evidence type="ECO:0000256" key="1">
    <source>
        <dbReference type="ARBA" id="ARBA00004123"/>
    </source>
</evidence>
<dbReference type="OrthoDB" id="654211at2759"/>
<evidence type="ECO:0000256" key="6">
    <source>
        <dbReference type="ARBA" id="ARBA00023163"/>
    </source>
</evidence>
<evidence type="ECO:0000313" key="11">
    <source>
        <dbReference type="EMBL" id="TEB30403.1"/>
    </source>
</evidence>
<evidence type="ECO:0000256" key="8">
    <source>
        <dbReference type="PROSITE-ProRule" id="PRU00042"/>
    </source>
</evidence>
<dbReference type="InterPro" id="IPR051061">
    <property type="entry name" value="Zinc_finger_trans_reg"/>
</dbReference>
<dbReference type="PROSITE" id="PS00028">
    <property type="entry name" value="ZINC_FINGER_C2H2_1"/>
    <property type="match status" value="2"/>
</dbReference>
<organism evidence="11 12">
    <name type="scientific">Coprinellus micaceus</name>
    <name type="common">Glistening ink-cap mushroom</name>
    <name type="synonym">Coprinus micaceus</name>
    <dbReference type="NCBI Taxonomy" id="71717"/>
    <lineage>
        <taxon>Eukaryota</taxon>
        <taxon>Fungi</taxon>
        <taxon>Dikarya</taxon>
        <taxon>Basidiomycota</taxon>
        <taxon>Agaricomycotina</taxon>
        <taxon>Agaricomycetes</taxon>
        <taxon>Agaricomycetidae</taxon>
        <taxon>Agaricales</taxon>
        <taxon>Agaricineae</taxon>
        <taxon>Psathyrellaceae</taxon>
        <taxon>Coprinellus</taxon>
    </lineage>
</organism>
<comment type="caution">
    <text evidence="11">The sequence shown here is derived from an EMBL/GenBank/DDBJ whole genome shotgun (WGS) entry which is preliminary data.</text>
</comment>
<feature type="domain" description="C2H2-type" evidence="10">
    <location>
        <begin position="394"/>
        <end position="421"/>
    </location>
</feature>
<evidence type="ECO:0000256" key="9">
    <source>
        <dbReference type="SAM" id="MobiDB-lite"/>
    </source>
</evidence>
<protein>
    <recommendedName>
        <fullName evidence="10">C2H2-type domain-containing protein</fullName>
    </recommendedName>
</protein>
<evidence type="ECO:0000256" key="4">
    <source>
        <dbReference type="ARBA" id="ARBA00022833"/>
    </source>
</evidence>
<keyword evidence="12" id="KW-1185">Reference proteome</keyword>
<evidence type="ECO:0000259" key="10">
    <source>
        <dbReference type="PROSITE" id="PS50157"/>
    </source>
</evidence>
<keyword evidence="6" id="KW-0804">Transcription</keyword>
<keyword evidence="5" id="KW-0805">Transcription regulation</keyword>
<feature type="domain" description="C2H2-type" evidence="10">
    <location>
        <begin position="292"/>
        <end position="322"/>
    </location>
</feature>
<accession>A0A4Y7T8B8</accession>
<evidence type="ECO:0000313" key="12">
    <source>
        <dbReference type="Proteomes" id="UP000298030"/>
    </source>
</evidence>
<dbReference type="AlphaFoldDB" id="A0A4Y7T8B8"/>
<dbReference type="GO" id="GO:0005634">
    <property type="term" value="C:nucleus"/>
    <property type="evidence" value="ECO:0007669"/>
    <property type="project" value="UniProtKB-SubCell"/>
</dbReference>
<keyword evidence="7" id="KW-0539">Nucleus</keyword>
<dbReference type="PROSITE" id="PS50157">
    <property type="entry name" value="ZINC_FINGER_C2H2_2"/>
    <property type="match status" value="3"/>
</dbReference>
<dbReference type="PANTHER" id="PTHR46179">
    <property type="entry name" value="ZINC FINGER PROTEIN"/>
    <property type="match status" value="1"/>
</dbReference>
<feature type="domain" description="C2H2-type" evidence="10">
    <location>
        <begin position="424"/>
        <end position="453"/>
    </location>
</feature>
<dbReference type="Pfam" id="PF00096">
    <property type="entry name" value="zf-C2H2"/>
    <property type="match status" value="3"/>
</dbReference>
<reference evidence="11 12" key="1">
    <citation type="journal article" date="2019" name="Nat. Ecol. Evol.">
        <title>Megaphylogeny resolves global patterns of mushroom evolution.</title>
        <authorList>
            <person name="Varga T."/>
            <person name="Krizsan K."/>
            <person name="Foldi C."/>
            <person name="Dima B."/>
            <person name="Sanchez-Garcia M."/>
            <person name="Sanchez-Ramirez S."/>
            <person name="Szollosi G.J."/>
            <person name="Szarkandi J.G."/>
            <person name="Papp V."/>
            <person name="Albert L."/>
            <person name="Andreopoulos W."/>
            <person name="Angelini C."/>
            <person name="Antonin V."/>
            <person name="Barry K.W."/>
            <person name="Bougher N.L."/>
            <person name="Buchanan P."/>
            <person name="Buyck B."/>
            <person name="Bense V."/>
            <person name="Catcheside P."/>
            <person name="Chovatia M."/>
            <person name="Cooper J."/>
            <person name="Damon W."/>
            <person name="Desjardin D."/>
            <person name="Finy P."/>
            <person name="Geml J."/>
            <person name="Haridas S."/>
            <person name="Hughes K."/>
            <person name="Justo A."/>
            <person name="Karasinski D."/>
            <person name="Kautmanova I."/>
            <person name="Kiss B."/>
            <person name="Kocsube S."/>
            <person name="Kotiranta H."/>
            <person name="LaButti K.M."/>
            <person name="Lechner B.E."/>
            <person name="Liimatainen K."/>
            <person name="Lipzen A."/>
            <person name="Lukacs Z."/>
            <person name="Mihaltcheva S."/>
            <person name="Morgado L.N."/>
            <person name="Niskanen T."/>
            <person name="Noordeloos M.E."/>
            <person name="Ohm R.A."/>
            <person name="Ortiz-Santana B."/>
            <person name="Ovrebo C."/>
            <person name="Racz N."/>
            <person name="Riley R."/>
            <person name="Savchenko A."/>
            <person name="Shiryaev A."/>
            <person name="Soop K."/>
            <person name="Spirin V."/>
            <person name="Szebenyi C."/>
            <person name="Tomsovsky M."/>
            <person name="Tulloss R.E."/>
            <person name="Uehling J."/>
            <person name="Grigoriev I.V."/>
            <person name="Vagvolgyi C."/>
            <person name="Papp T."/>
            <person name="Martin F.M."/>
            <person name="Miettinen O."/>
            <person name="Hibbett D.S."/>
            <person name="Nagy L.G."/>
        </authorList>
    </citation>
    <scope>NUCLEOTIDE SEQUENCE [LARGE SCALE GENOMIC DNA]</scope>
    <source>
        <strain evidence="11 12">FP101781</strain>
    </source>
</reference>
<evidence type="ECO:0000256" key="5">
    <source>
        <dbReference type="ARBA" id="ARBA00023015"/>
    </source>
</evidence>
<sequence>MIPLSDLLNPVDECPSSFKRSGSQPDLADSGGFTKHLSSDPPYRHDEALGMEYFAIPDRDAQRLPEPTPSSSSWDTVTVPGFICYGFQAEGAPDRSRVRVEPASQRFLAPQQTEHGRRLGRALRKFRVVWAPSDGEDIDFVSHRTFRPSSAVPTPTPMGYSARKEHEKRYSTQRPVYRCTDCDWAGTKDVERRLHFWKTHALSLTALLNSAPPFTLCPSSSSPTTPASSSASDTGASQSPIACSPGVKIEEFEPTLSRPLDERTCPVCRTVVSRRHDLKRHMRRHDPNAQKFECPEEGCDYANLQKSNLKLHIWTVHRREKVYELARRTPSRVSCIQRDTDHIELEKKHALNWSRWREDPTLSLLHLSLDESFPKDTLATRTPKKKRCSPVPSAPCPECGKVMNRQADLKRHMSIHKKDTQSDLKCEVEGCHYSTCQATRFKIHMDGHSGNRPYSCPGCSFRTSDPASLLRHRKRKHGYLPARRRGPAVKNVDELSA</sequence>